<accession>A0A2H0PW38</accession>
<name>A0A2H0PW38_9BACT</name>
<dbReference type="EMBL" id="PCXE01000031">
    <property type="protein sequence ID" value="PIR26259.1"/>
    <property type="molecule type" value="Genomic_DNA"/>
</dbReference>
<organism evidence="1 2">
    <name type="scientific">Candidatus Brennerbacteria bacterium CG11_big_fil_rev_8_21_14_0_20_43_10</name>
    <dbReference type="NCBI Taxonomy" id="1974523"/>
    <lineage>
        <taxon>Bacteria</taxon>
        <taxon>Candidatus Brenneribacteriota</taxon>
    </lineage>
</organism>
<gene>
    <name evidence="1" type="ORF">COV41_01785</name>
</gene>
<evidence type="ECO:0000313" key="2">
    <source>
        <dbReference type="Proteomes" id="UP000236846"/>
    </source>
</evidence>
<comment type="caution">
    <text evidence="1">The sequence shown here is derived from an EMBL/GenBank/DDBJ whole genome shotgun (WGS) entry which is preliminary data.</text>
</comment>
<evidence type="ECO:0000313" key="1">
    <source>
        <dbReference type="EMBL" id="PIR26259.1"/>
    </source>
</evidence>
<reference evidence="1 2" key="1">
    <citation type="submission" date="2017-09" db="EMBL/GenBank/DDBJ databases">
        <title>Depth-based differentiation of microbial function through sediment-hosted aquifers and enrichment of novel symbionts in the deep terrestrial subsurface.</title>
        <authorList>
            <person name="Probst A.J."/>
            <person name="Ladd B."/>
            <person name="Jarett J.K."/>
            <person name="Geller-Mcgrath D.E."/>
            <person name="Sieber C.M."/>
            <person name="Emerson J.B."/>
            <person name="Anantharaman K."/>
            <person name="Thomas B.C."/>
            <person name="Malmstrom R."/>
            <person name="Stieglmeier M."/>
            <person name="Klingl A."/>
            <person name="Woyke T."/>
            <person name="Ryan C.M."/>
            <person name="Banfield J.F."/>
        </authorList>
    </citation>
    <scope>NUCLEOTIDE SEQUENCE [LARGE SCALE GENOMIC DNA]</scope>
    <source>
        <strain evidence="1">CG11_big_fil_rev_8_21_14_0_20_43_10</strain>
    </source>
</reference>
<proteinExistence type="predicted"/>
<dbReference type="Proteomes" id="UP000236846">
    <property type="component" value="Unassembled WGS sequence"/>
</dbReference>
<sequence length="89" mass="10057">MDNKPLFETSVLGHRVQVFFDRVVLQTWWGLGRRIDIPLDKIATIEIGGILQPSVTIGTTGGEQFIIPAFFRKKQALAHAIEQARTHKM</sequence>
<protein>
    <recommendedName>
        <fullName evidence="3">DUF304 domain-containing protein</fullName>
    </recommendedName>
</protein>
<dbReference type="AlphaFoldDB" id="A0A2H0PW38"/>
<evidence type="ECO:0008006" key="3">
    <source>
        <dbReference type="Google" id="ProtNLM"/>
    </source>
</evidence>